<dbReference type="Pfam" id="PF13091">
    <property type="entry name" value="PLDc_2"/>
    <property type="match status" value="1"/>
</dbReference>
<name>A0A6G1LLM9_9PEZI</name>
<dbReference type="SUPFAM" id="SSF56024">
    <property type="entry name" value="Phospholipase D/nuclease"/>
    <property type="match status" value="2"/>
</dbReference>
<keyword evidence="1" id="KW-0732">Signal</keyword>
<dbReference type="PANTHER" id="PTHR21248:SF11">
    <property type="entry name" value="PLD PHOSPHODIESTERASE DOMAIN-CONTAINING PROTEIN"/>
    <property type="match status" value="1"/>
</dbReference>
<feature type="domain" description="PLD phosphodiesterase" evidence="2">
    <location>
        <begin position="146"/>
        <end position="173"/>
    </location>
</feature>
<dbReference type="Gene3D" id="3.30.870.10">
    <property type="entry name" value="Endonuclease Chain A"/>
    <property type="match status" value="2"/>
</dbReference>
<reference evidence="3" key="1">
    <citation type="journal article" date="2020" name="Stud. Mycol.">
        <title>101 Dothideomycetes genomes: a test case for predicting lifestyles and emergence of pathogens.</title>
        <authorList>
            <person name="Haridas S."/>
            <person name="Albert R."/>
            <person name="Binder M."/>
            <person name="Bloem J."/>
            <person name="Labutti K."/>
            <person name="Salamov A."/>
            <person name="Andreopoulos B."/>
            <person name="Baker S."/>
            <person name="Barry K."/>
            <person name="Bills G."/>
            <person name="Bluhm B."/>
            <person name="Cannon C."/>
            <person name="Castanera R."/>
            <person name="Culley D."/>
            <person name="Daum C."/>
            <person name="Ezra D."/>
            <person name="Gonzalez J."/>
            <person name="Henrissat B."/>
            <person name="Kuo A."/>
            <person name="Liang C."/>
            <person name="Lipzen A."/>
            <person name="Lutzoni F."/>
            <person name="Magnuson J."/>
            <person name="Mondo S."/>
            <person name="Nolan M."/>
            <person name="Ohm R."/>
            <person name="Pangilinan J."/>
            <person name="Park H.-J."/>
            <person name="Ramirez L."/>
            <person name="Alfaro M."/>
            <person name="Sun H."/>
            <person name="Tritt A."/>
            <person name="Yoshinaga Y."/>
            <person name="Zwiers L.-H."/>
            <person name="Turgeon B."/>
            <person name="Goodwin S."/>
            <person name="Spatafora J."/>
            <person name="Crous P."/>
            <person name="Grigoriev I."/>
        </authorList>
    </citation>
    <scope>NUCLEOTIDE SEQUENCE</scope>
    <source>
        <strain evidence="3">CBS 116005</strain>
    </source>
</reference>
<dbReference type="GO" id="GO:0030572">
    <property type="term" value="F:phosphatidyltransferase activity"/>
    <property type="evidence" value="ECO:0007669"/>
    <property type="project" value="UniProtKB-ARBA"/>
</dbReference>
<sequence>MSLLRFLCLLLSLVLLLLAGSLLGRIIVSVVEGYGFGTGHGIFESMIAPAMSMAQEEIILVTCFWARSETLNEIKKALGILSAARDDQLPNIRVRVCFSSSSVLQKLMHTSSLRGRTYDHTAAWKLLGLTELPGIDLRVKSMFVRPFSVMHTKSVIIDRSKVFLPSCNVSHENWLEVCVQLSGPIVSFFLDFWLDFWADDGDEACYLASGSAPPTLDIGDPRITNMICAQQWQRSLHTAFLPSPHHSDIKTLWCAKQAPQTPLNMYLLELFTNAKRSIFIQTPNITSRPVLDEIEYALWRDVDVRIITNDHLMTNEQLVTARTTTPKCVRELIRNHRKGSRSTADDPERSYGSLHISYYRSTSHSRKQSEERGAVDPVKSHMKVTIVDDQIVVLGSGNMDRASWFTSQELGVAFDSGEFARTIRHVVDHEIMGDRLVDVYDSRLSVKSTQV</sequence>
<dbReference type="PANTHER" id="PTHR21248">
    <property type="entry name" value="CARDIOLIPIN SYNTHASE"/>
    <property type="match status" value="1"/>
</dbReference>
<dbReference type="OrthoDB" id="2958217at2759"/>
<proteinExistence type="predicted"/>
<feature type="signal peptide" evidence="1">
    <location>
        <begin position="1"/>
        <end position="19"/>
    </location>
</feature>
<dbReference type="AlphaFoldDB" id="A0A6G1LLM9"/>
<evidence type="ECO:0000256" key="1">
    <source>
        <dbReference type="SAM" id="SignalP"/>
    </source>
</evidence>
<evidence type="ECO:0000313" key="3">
    <source>
        <dbReference type="EMBL" id="KAF2773775.1"/>
    </source>
</evidence>
<accession>A0A6G1LLM9</accession>
<dbReference type="PROSITE" id="PS50035">
    <property type="entry name" value="PLD"/>
    <property type="match status" value="2"/>
</dbReference>
<dbReference type="InterPro" id="IPR001736">
    <property type="entry name" value="PLipase_D/transphosphatidylase"/>
</dbReference>
<gene>
    <name evidence="3" type="ORF">EJ03DRAFT_340666</name>
</gene>
<dbReference type="EMBL" id="ML995809">
    <property type="protein sequence ID" value="KAF2773775.1"/>
    <property type="molecule type" value="Genomic_DNA"/>
</dbReference>
<dbReference type="InterPro" id="IPR025202">
    <property type="entry name" value="PLD-like_dom"/>
</dbReference>
<evidence type="ECO:0000259" key="2">
    <source>
        <dbReference type="PROSITE" id="PS50035"/>
    </source>
</evidence>
<keyword evidence="4" id="KW-1185">Reference proteome</keyword>
<dbReference type="GO" id="GO:0032049">
    <property type="term" value="P:cardiolipin biosynthetic process"/>
    <property type="evidence" value="ECO:0007669"/>
    <property type="project" value="UniProtKB-ARBA"/>
</dbReference>
<dbReference type="Proteomes" id="UP000799436">
    <property type="component" value="Unassembled WGS sequence"/>
</dbReference>
<feature type="domain" description="PLD phosphodiesterase" evidence="2">
    <location>
        <begin position="381"/>
        <end position="403"/>
    </location>
</feature>
<evidence type="ECO:0000313" key="4">
    <source>
        <dbReference type="Proteomes" id="UP000799436"/>
    </source>
</evidence>
<feature type="chain" id="PRO_5026196079" evidence="1">
    <location>
        <begin position="20"/>
        <end position="451"/>
    </location>
</feature>
<protein>
    <submittedName>
        <fullName evidence="3">Phospholipase D/nuclease</fullName>
    </submittedName>
</protein>
<organism evidence="3 4">
    <name type="scientific">Teratosphaeria nubilosa</name>
    <dbReference type="NCBI Taxonomy" id="161662"/>
    <lineage>
        <taxon>Eukaryota</taxon>
        <taxon>Fungi</taxon>
        <taxon>Dikarya</taxon>
        <taxon>Ascomycota</taxon>
        <taxon>Pezizomycotina</taxon>
        <taxon>Dothideomycetes</taxon>
        <taxon>Dothideomycetidae</taxon>
        <taxon>Mycosphaerellales</taxon>
        <taxon>Teratosphaeriaceae</taxon>
        <taxon>Teratosphaeria</taxon>
    </lineage>
</organism>
<dbReference type="CDD" id="cd00138">
    <property type="entry name" value="PLDc_SF"/>
    <property type="match status" value="1"/>
</dbReference>